<feature type="transmembrane region" description="Helical" evidence="10">
    <location>
        <begin position="114"/>
        <end position="134"/>
    </location>
</feature>
<feature type="transmembrane region" description="Helical" evidence="10">
    <location>
        <begin position="84"/>
        <end position="102"/>
    </location>
</feature>
<feature type="transmembrane region" description="Helical" evidence="10">
    <location>
        <begin position="427"/>
        <end position="449"/>
    </location>
</feature>
<keyword evidence="8 10" id="KW-0472">Membrane</keyword>
<comment type="similarity">
    <text evidence="9">Belongs to the monovalent cation:proton antiporter 2 (CPA2) transporter (TC 2.A.37) family. CHX (TC 2.A.37.4) subfamily.</text>
</comment>
<evidence type="ECO:0000256" key="7">
    <source>
        <dbReference type="ARBA" id="ARBA00023065"/>
    </source>
</evidence>
<dbReference type="PANTHER" id="PTHR32468">
    <property type="entry name" value="CATION/H + ANTIPORTER"/>
    <property type="match status" value="1"/>
</dbReference>
<keyword evidence="2" id="KW-0813">Transport</keyword>
<evidence type="ECO:0000256" key="8">
    <source>
        <dbReference type="ARBA" id="ARBA00023136"/>
    </source>
</evidence>
<dbReference type="OrthoDB" id="1938353at2759"/>
<dbReference type="GO" id="GO:0012505">
    <property type="term" value="C:endomembrane system"/>
    <property type="evidence" value="ECO:0007669"/>
    <property type="project" value="TreeGrafter"/>
</dbReference>
<dbReference type="Proteomes" id="UP000087171">
    <property type="component" value="Chromosome Ca5"/>
</dbReference>
<dbReference type="GO" id="GO:0016020">
    <property type="term" value="C:membrane"/>
    <property type="evidence" value="ECO:0007669"/>
    <property type="project" value="UniProtKB-SubCell"/>
</dbReference>
<dbReference type="PaxDb" id="3827-XP_004502222.1"/>
<dbReference type="GO" id="GO:0006813">
    <property type="term" value="P:potassium ion transport"/>
    <property type="evidence" value="ECO:0007669"/>
    <property type="project" value="UniProtKB-KW"/>
</dbReference>
<evidence type="ECO:0000256" key="1">
    <source>
        <dbReference type="ARBA" id="ARBA00004141"/>
    </source>
</evidence>
<feature type="transmembrane region" description="Helical" evidence="10">
    <location>
        <begin position="250"/>
        <end position="272"/>
    </location>
</feature>
<keyword evidence="7" id="KW-0406">Ion transport</keyword>
<name>A0A1S2YB47_CICAR</name>
<evidence type="ECO:0000256" key="5">
    <source>
        <dbReference type="ARBA" id="ARBA00022958"/>
    </source>
</evidence>
<evidence type="ECO:0000256" key="10">
    <source>
        <dbReference type="SAM" id="Phobius"/>
    </source>
</evidence>
<gene>
    <name evidence="14" type="primary">LOC101512648</name>
</gene>
<evidence type="ECO:0000313" key="14">
    <source>
        <dbReference type="RefSeq" id="XP_004502222.1"/>
    </source>
</evidence>
<dbReference type="InterPro" id="IPR057291">
    <property type="entry name" value="CHX17_2nd"/>
</dbReference>
<feature type="domain" description="Cation/H+ exchanger transmembrane" evidence="11">
    <location>
        <begin position="65"/>
        <end position="444"/>
    </location>
</feature>
<evidence type="ECO:0000256" key="6">
    <source>
        <dbReference type="ARBA" id="ARBA00022989"/>
    </source>
</evidence>
<organism evidence="13 14">
    <name type="scientific">Cicer arietinum</name>
    <name type="common">Chickpea</name>
    <name type="synonym">Garbanzo</name>
    <dbReference type="NCBI Taxonomy" id="3827"/>
    <lineage>
        <taxon>Eukaryota</taxon>
        <taxon>Viridiplantae</taxon>
        <taxon>Streptophyta</taxon>
        <taxon>Embryophyta</taxon>
        <taxon>Tracheophyta</taxon>
        <taxon>Spermatophyta</taxon>
        <taxon>Magnoliopsida</taxon>
        <taxon>eudicotyledons</taxon>
        <taxon>Gunneridae</taxon>
        <taxon>Pentapetalae</taxon>
        <taxon>rosids</taxon>
        <taxon>fabids</taxon>
        <taxon>Fabales</taxon>
        <taxon>Fabaceae</taxon>
        <taxon>Papilionoideae</taxon>
        <taxon>50 kb inversion clade</taxon>
        <taxon>NPAAA clade</taxon>
        <taxon>Hologalegina</taxon>
        <taxon>IRL clade</taxon>
        <taxon>Cicereae</taxon>
        <taxon>Cicer</taxon>
    </lineage>
</organism>
<evidence type="ECO:0000313" key="13">
    <source>
        <dbReference type="Proteomes" id="UP000087171"/>
    </source>
</evidence>
<dbReference type="GO" id="GO:1902600">
    <property type="term" value="P:proton transmembrane transport"/>
    <property type="evidence" value="ECO:0007669"/>
    <property type="project" value="InterPro"/>
</dbReference>
<dbReference type="GO" id="GO:0015297">
    <property type="term" value="F:antiporter activity"/>
    <property type="evidence" value="ECO:0007669"/>
    <property type="project" value="InterPro"/>
</dbReference>
<feature type="transmembrane region" description="Helical" evidence="10">
    <location>
        <begin position="50"/>
        <end position="72"/>
    </location>
</feature>
<feature type="domain" description="Cation/H(+) antiporter central" evidence="12">
    <location>
        <begin position="506"/>
        <end position="632"/>
    </location>
</feature>
<feature type="transmembrane region" description="Helical" evidence="10">
    <location>
        <begin position="332"/>
        <end position="350"/>
    </location>
</feature>
<feature type="transmembrane region" description="Helical" evidence="10">
    <location>
        <begin position="146"/>
        <end position="168"/>
    </location>
</feature>
<dbReference type="Gene3D" id="1.20.1530.20">
    <property type="match status" value="1"/>
</dbReference>
<evidence type="ECO:0000256" key="2">
    <source>
        <dbReference type="ARBA" id="ARBA00022448"/>
    </source>
</evidence>
<dbReference type="InterPro" id="IPR050794">
    <property type="entry name" value="CPA2_transporter"/>
</dbReference>
<dbReference type="AlphaFoldDB" id="A0A1S2YB47"/>
<feature type="transmembrane region" description="Helical" evidence="10">
    <location>
        <begin position="183"/>
        <end position="203"/>
    </location>
</feature>
<dbReference type="eggNOG" id="KOG1650">
    <property type="taxonomic scope" value="Eukaryota"/>
</dbReference>
<evidence type="ECO:0000256" key="9">
    <source>
        <dbReference type="ARBA" id="ARBA00038341"/>
    </source>
</evidence>
<sequence length="808" mass="89435">MSIYSNETLFSSVTKLNETWYLVCYQAPPHTVSDGLWGGQKSGRTPMKSFFPLFELQVLIIFVLTQICCFLLKPLKLPQFISQMMAGVILGALFHLKTVDTYMDKLFPYGTHDVISSISSIGFVIFIFINGVQMDFSMITRTGNKAWTIAIVGLVVPLFVGFAPILTFPEKLVAIEKANGQGIYVALVSHIISSFAVIASCVSELQIQNSELGRLALSSALVSDILSTIMTTTGVTIVSTPDMEVVSRNLFSLFTLAVFIPLICRPIMFWIIKHTPEGRPVEEGYIYVIIAMVFGLGVFTVKIDQQFVLGAFILGLSVPEGPPLGSALVKKLQFFGTSFFLPIFVTTSVLKADFFIDFSSSVVVSVGMVVLFIHLVKIAACFVTALCCNMPVTDALSLSLILNTKGVVEIGIYNSLYDNNIVDGQTYGILMISIMIIATIVQWTVKLLYDPSRKYAGYQKRNMMSLKHHSDLRILLTIHKPNHISAATDFLDLCCPTHENPITVDVLHLIELVGRALPVFIPHCLQRQASLSASHKSYSDDVIVAFDIYEHNNPHAASVYTYTAISPSNLMFEDVCNLALDKVASMIILPFHIRWSSDGVVESDDKKTLRAMNHRVLEIAPCSVGILVTRANSKQTGTSTISSTSSSTTEYSSTTRLAVIYIGGADDDEEILCLAKRTMNNPRINLVVYHLVAKDCMAELEDLMVIGDEMLQEVKHAENVRYQEIFTKDGSQTACFLREIVNEHDFFIVGRRHGIHSPQTEGLTEWSEFPELGAIGDFLSSPDLNSRASVLVVQQQLSIKTELKGWIL</sequence>
<keyword evidence="6 10" id="KW-1133">Transmembrane helix</keyword>
<proteinExistence type="inferred from homology"/>
<accession>A0A1S2YB47</accession>
<dbReference type="InterPro" id="IPR038770">
    <property type="entry name" value="Na+/solute_symporter_sf"/>
</dbReference>
<comment type="subcellular location">
    <subcellularLocation>
        <location evidence="1">Membrane</location>
        <topology evidence="1">Multi-pass membrane protein</topology>
    </subcellularLocation>
</comment>
<protein>
    <submittedName>
        <fullName evidence="14">Cation/H(+) antiporter 4-like isoform X1</fullName>
    </submittedName>
</protein>
<reference evidence="14" key="2">
    <citation type="submission" date="2025-08" db="UniProtKB">
        <authorList>
            <consortium name="RefSeq"/>
        </authorList>
    </citation>
    <scope>IDENTIFICATION</scope>
    <source>
        <tissue evidence="14">Etiolated seedlings</tissue>
    </source>
</reference>
<evidence type="ECO:0000256" key="3">
    <source>
        <dbReference type="ARBA" id="ARBA00022538"/>
    </source>
</evidence>
<feature type="transmembrane region" description="Helical" evidence="10">
    <location>
        <begin position="215"/>
        <end position="238"/>
    </location>
</feature>
<evidence type="ECO:0000259" key="11">
    <source>
        <dbReference type="Pfam" id="PF00999"/>
    </source>
</evidence>
<reference evidence="13" key="1">
    <citation type="journal article" date="2013" name="Nat. Biotechnol.">
        <title>Draft genome sequence of chickpea (Cicer arietinum) provides a resource for trait improvement.</title>
        <authorList>
            <person name="Varshney R.K."/>
            <person name="Song C."/>
            <person name="Saxena R.K."/>
            <person name="Azam S."/>
            <person name="Yu S."/>
            <person name="Sharpe A.G."/>
            <person name="Cannon S."/>
            <person name="Baek J."/>
            <person name="Rosen B.D."/>
            <person name="Tar'an B."/>
            <person name="Millan T."/>
            <person name="Zhang X."/>
            <person name="Ramsay L.D."/>
            <person name="Iwata A."/>
            <person name="Wang Y."/>
            <person name="Nelson W."/>
            <person name="Farmer A.D."/>
            <person name="Gaur P.M."/>
            <person name="Soderlund C."/>
            <person name="Penmetsa R.V."/>
            <person name="Xu C."/>
            <person name="Bharti A.K."/>
            <person name="He W."/>
            <person name="Winter P."/>
            <person name="Zhao S."/>
            <person name="Hane J.K."/>
            <person name="Carrasquilla-Garcia N."/>
            <person name="Condie J.A."/>
            <person name="Upadhyaya H.D."/>
            <person name="Luo M.C."/>
            <person name="Thudi M."/>
            <person name="Gowda C.L."/>
            <person name="Singh N.P."/>
            <person name="Lichtenzveig J."/>
            <person name="Gali K.K."/>
            <person name="Rubio J."/>
            <person name="Nadarajan N."/>
            <person name="Dolezel J."/>
            <person name="Bansal K.C."/>
            <person name="Xu X."/>
            <person name="Edwards D."/>
            <person name="Zhang G."/>
            <person name="Kahl G."/>
            <person name="Gil J."/>
            <person name="Singh K.B."/>
            <person name="Datta S.K."/>
            <person name="Jackson S.A."/>
            <person name="Wang J."/>
            <person name="Cook D.R."/>
        </authorList>
    </citation>
    <scope>NUCLEOTIDE SEQUENCE [LARGE SCALE GENOMIC DNA]</scope>
    <source>
        <strain evidence="13">cv. CDC Frontier</strain>
    </source>
</reference>
<keyword evidence="4 10" id="KW-0812">Transmembrane</keyword>
<dbReference type="Pfam" id="PF23256">
    <property type="entry name" value="CHX17_2nd"/>
    <property type="match status" value="1"/>
</dbReference>
<evidence type="ECO:0000256" key="4">
    <source>
        <dbReference type="ARBA" id="ARBA00022692"/>
    </source>
</evidence>
<dbReference type="PANTHER" id="PTHR32468:SF120">
    <property type="entry name" value="CATION_H+ EXCHANGER 3"/>
    <property type="match status" value="1"/>
</dbReference>
<dbReference type="InterPro" id="IPR006153">
    <property type="entry name" value="Cation/H_exchanger_TM"/>
</dbReference>
<feature type="transmembrane region" description="Helical" evidence="10">
    <location>
        <begin position="362"/>
        <end position="386"/>
    </location>
</feature>
<dbReference type="RefSeq" id="XP_004502222.1">
    <property type="nucleotide sequence ID" value="XM_004502165.2"/>
</dbReference>
<dbReference type="GO" id="GO:0006885">
    <property type="term" value="P:regulation of pH"/>
    <property type="evidence" value="ECO:0007669"/>
    <property type="project" value="TreeGrafter"/>
</dbReference>
<keyword evidence="3" id="KW-0633">Potassium transport</keyword>
<evidence type="ECO:0000259" key="12">
    <source>
        <dbReference type="Pfam" id="PF23256"/>
    </source>
</evidence>
<keyword evidence="13" id="KW-1185">Reference proteome</keyword>
<dbReference type="Pfam" id="PF00999">
    <property type="entry name" value="Na_H_Exchanger"/>
    <property type="match status" value="1"/>
</dbReference>
<feature type="transmembrane region" description="Helical" evidence="10">
    <location>
        <begin position="284"/>
        <end position="303"/>
    </location>
</feature>
<keyword evidence="5" id="KW-0630">Potassium</keyword>